<dbReference type="Gene3D" id="2.60.120.590">
    <property type="entry name" value="Alpha-ketoglutarate-dependent dioxygenase AlkB-like"/>
    <property type="match status" value="1"/>
</dbReference>
<dbReference type="InterPro" id="IPR037151">
    <property type="entry name" value="AlkB-like_sf"/>
</dbReference>
<name>A0A2N5CX70_9CAUL</name>
<dbReference type="KEGG" id="cfh:C1707_15525"/>
<gene>
    <name evidence="2" type="ORF">C1707_15525</name>
    <name evidence="3" type="ORF">CFHF_06525</name>
</gene>
<dbReference type="EMBL" id="PJRQ01000011">
    <property type="protein sequence ID" value="PLR18394.1"/>
    <property type="molecule type" value="Genomic_DNA"/>
</dbReference>
<proteinExistence type="predicted"/>
<dbReference type="Pfam" id="PF13532">
    <property type="entry name" value="2OG-FeII_Oxy_2"/>
    <property type="match status" value="1"/>
</dbReference>
<dbReference type="Proteomes" id="UP000281192">
    <property type="component" value="Chromosome"/>
</dbReference>
<sequence length="203" mass="22531">MPMTHQPDLFAMADAPRPAPATGLPQGLAYQPDLIDADEEAALVAAICALPFQPFQFHGYEGNRRVVSFGYAYDFARQVLEEVEPIPAFLLPLRAKVASLAGRAPEDFRQVLVLEYAPGAGIGWHRDRPQFDIVAGVSLLSSCPFRLRRRAGGRFERVTMRPAPRSAYVLTGPARDDWEHSIPPVEALRFSVTFRTFRRPVGA</sequence>
<dbReference type="GO" id="GO:0070988">
    <property type="term" value="P:demethylation"/>
    <property type="evidence" value="ECO:0007669"/>
    <property type="project" value="InterPro"/>
</dbReference>
<dbReference type="SUPFAM" id="SSF51197">
    <property type="entry name" value="Clavaminate synthase-like"/>
    <property type="match status" value="1"/>
</dbReference>
<dbReference type="OrthoDB" id="278699at2"/>
<keyword evidence="3" id="KW-0560">Oxidoreductase</keyword>
<evidence type="ECO:0000313" key="4">
    <source>
        <dbReference type="Proteomes" id="UP000234483"/>
    </source>
</evidence>
<dbReference type="PANTHER" id="PTHR12463">
    <property type="entry name" value="OXYGENASE-RELATED"/>
    <property type="match status" value="1"/>
</dbReference>
<dbReference type="PROSITE" id="PS51471">
    <property type="entry name" value="FE2OG_OXY"/>
    <property type="match status" value="1"/>
</dbReference>
<dbReference type="PANTHER" id="PTHR12463:SF1">
    <property type="entry name" value="2-OXOGLUTARATE AND FE-DEPENDENT OXYGENASE FAMILY PROTEIN"/>
    <property type="match status" value="1"/>
</dbReference>
<dbReference type="InterPro" id="IPR027450">
    <property type="entry name" value="AlkB-like"/>
</dbReference>
<dbReference type="InterPro" id="IPR005123">
    <property type="entry name" value="Oxoglu/Fe-dep_dioxygenase_dom"/>
</dbReference>
<evidence type="ECO:0000313" key="3">
    <source>
        <dbReference type="EMBL" id="PLR18394.1"/>
    </source>
</evidence>
<reference evidence="3 4" key="1">
    <citation type="submission" date="2017-12" db="EMBL/GenBank/DDBJ databases">
        <title>The genome sequence of Caulobacter flavus CGMCC1 15093.</title>
        <authorList>
            <person name="Gao J."/>
            <person name="Mao X."/>
            <person name="Sun J."/>
        </authorList>
    </citation>
    <scope>NUCLEOTIDE SEQUENCE [LARGE SCALE GENOMIC DNA]</scope>
    <source>
        <strain evidence="3 4">CGMCC1 15093</strain>
    </source>
</reference>
<dbReference type="GO" id="GO:0051213">
    <property type="term" value="F:dioxygenase activity"/>
    <property type="evidence" value="ECO:0007669"/>
    <property type="project" value="UniProtKB-KW"/>
</dbReference>
<dbReference type="EMBL" id="CP026100">
    <property type="protein sequence ID" value="AYV47553.1"/>
    <property type="molecule type" value="Genomic_DNA"/>
</dbReference>
<evidence type="ECO:0000313" key="2">
    <source>
        <dbReference type="EMBL" id="AYV47553.1"/>
    </source>
</evidence>
<feature type="domain" description="Fe2OG dioxygenase" evidence="1">
    <location>
        <begin position="107"/>
        <end position="198"/>
    </location>
</feature>
<organism evidence="3 4">
    <name type="scientific">Caulobacter flavus</name>
    <dbReference type="NCBI Taxonomy" id="1679497"/>
    <lineage>
        <taxon>Bacteria</taxon>
        <taxon>Pseudomonadati</taxon>
        <taxon>Pseudomonadota</taxon>
        <taxon>Alphaproteobacteria</taxon>
        <taxon>Caulobacterales</taxon>
        <taxon>Caulobacteraceae</taxon>
        <taxon>Caulobacter</taxon>
    </lineage>
</organism>
<protein>
    <submittedName>
        <fullName evidence="3">Alpha-ketoglutarate-dependent dioxygenase AlkB</fullName>
    </submittedName>
</protein>
<reference evidence="2 5" key="2">
    <citation type="submission" date="2018-01" db="EMBL/GenBank/DDBJ databases">
        <title>Complete genome sequence of Caulobacter flavus RHGG3.</title>
        <authorList>
            <person name="Yang E."/>
        </authorList>
    </citation>
    <scope>NUCLEOTIDE SEQUENCE [LARGE SCALE GENOMIC DNA]</scope>
    <source>
        <strain evidence="2 5">RHGG3</strain>
    </source>
</reference>
<evidence type="ECO:0000313" key="5">
    <source>
        <dbReference type="Proteomes" id="UP000281192"/>
    </source>
</evidence>
<keyword evidence="3" id="KW-0223">Dioxygenase</keyword>
<accession>A0A2N5CX70</accession>
<dbReference type="InterPro" id="IPR032857">
    <property type="entry name" value="ALKBH4"/>
</dbReference>
<keyword evidence="5" id="KW-1185">Reference proteome</keyword>
<dbReference type="AlphaFoldDB" id="A0A2N5CX70"/>
<dbReference type="GO" id="GO:0032451">
    <property type="term" value="F:demethylase activity"/>
    <property type="evidence" value="ECO:0007669"/>
    <property type="project" value="TreeGrafter"/>
</dbReference>
<evidence type="ECO:0000259" key="1">
    <source>
        <dbReference type="PROSITE" id="PS51471"/>
    </source>
</evidence>
<dbReference type="Proteomes" id="UP000234483">
    <property type="component" value="Unassembled WGS sequence"/>
</dbReference>